<sequence length="135" mass="15167">MKYLGVVIDSQWTFESHFDSLIPKVSAAANALCGLLPNIGGAGVVVRRLYEGVVRARVMYGAPIWADDLMVSRRSILLLRRVHRVTAIRIIRGYRTVSYASATAPAASSPWELRAIALKRRYARWRVWDPGEDLI</sequence>
<gene>
    <name evidence="2" type="primary">LOC117212375</name>
</gene>
<accession>A0A6P8NEM1</accession>
<keyword evidence="1" id="KW-1185">Reference proteome</keyword>
<name>A0A6P8NEM1_9HYME</name>
<evidence type="ECO:0000313" key="2">
    <source>
        <dbReference type="RefSeq" id="XP_033313052.1"/>
    </source>
</evidence>
<dbReference type="Proteomes" id="UP000515164">
    <property type="component" value="Unplaced"/>
</dbReference>
<proteinExistence type="predicted"/>
<dbReference type="AlphaFoldDB" id="A0A6P8NEM1"/>
<organism evidence="1 2">
    <name type="scientific">Bombus bifarius</name>
    <dbReference type="NCBI Taxonomy" id="103933"/>
    <lineage>
        <taxon>Eukaryota</taxon>
        <taxon>Metazoa</taxon>
        <taxon>Ecdysozoa</taxon>
        <taxon>Arthropoda</taxon>
        <taxon>Hexapoda</taxon>
        <taxon>Insecta</taxon>
        <taxon>Pterygota</taxon>
        <taxon>Neoptera</taxon>
        <taxon>Endopterygota</taxon>
        <taxon>Hymenoptera</taxon>
        <taxon>Apocrita</taxon>
        <taxon>Aculeata</taxon>
        <taxon>Apoidea</taxon>
        <taxon>Anthophila</taxon>
        <taxon>Apidae</taxon>
        <taxon>Bombus</taxon>
        <taxon>Pyrobombus</taxon>
    </lineage>
</organism>
<protein>
    <submittedName>
        <fullName evidence="2">Uncharacterized protein LOC117212375</fullName>
    </submittedName>
</protein>
<reference evidence="2" key="1">
    <citation type="submission" date="2025-08" db="UniProtKB">
        <authorList>
            <consortium name="RefSeq"/>
        </authorList>
    </citation>
    <scope>IDENTIFICATION</scope>
    <source>
        <tissue evidence="2">Muscle</tissue>
    </source>
</reference>
<dbReference type="RefSeq" id="XP_033313052.1">
    <property type="nucleotide sequence ID" value="XM_033457161.1"/>
</dbReference>
<dbReference type="KEGG" id="bbif:117212375"/>
<dbReference type="GeneID" id="117212375"/>
<evidence type="ECO:0000313" key="1">
    <source>
        <dbReference type="Proteomes" id="UP000515164"/>
    </source>
</evidence>